<evidence type="ECO:0000313" key="5">
    <source>
        <dbReference type="Proteomes" id="UP000504639"/>
    </source>
</evidence>
<dbReference type="KEGG" id="aful:116491310"/>
<accession>A0A6J3D9Z7</accession>
<proteinExistence type="inferred from homology"/>
<evidence type="ECO:0000256" key="1">
    <source>
        <dbReference type="ARBA" id="ARBA00004613"/>
    </source>
</evidence>
<dbReference type="Gene3D" id="2.20.25.590">
    <property type="match status" value="1"/>
</dbReference>
<organism evidence="5 6">
    <name type="scientific">Aythya fuligula</name>
    <name type="common">Tufted duck</name>
    <name type="synonym">Anas fuligula</name>
    <dbReference type="NCBI Taxonomy" id="219594"/>
    <lineage>
        <taxon>Eukaryota</taxon>
        <taxon>Metazoa</taxon>
        <taxon>Chordata</taxon>
        <taxon>Craniata</taxon>
        <taxon>Vertebrata</taxon>
        <taxon>Euteleostomi</taxon>
        <taxon>Archelosauria</taxon>
        <taxon>Archosauria</taxon>
        <taxon>Dinosauria</taxon>
        <taxon>Saurischia</taxon>
        <taxon>Theropoda</taxon>
        <taxon>Coelurosauria</taxon>
        <taxon>Aves</taxon>
        <taxon>Neognathae</taxon>
        <taxon>Galloanserae</taxon>
        <taxon>Anseriformes</taxon>
        <taxon>Anatidae</taxon>
        <taxon>Aythyinae</taxon>
        <taxon>Aythya</taxon>
    </lineage>
</organism>
<comment type="similarity">
    <text evidence="2">Belongs to the beta-microseminoprotein family.</text>
</comment>
<dbReference type="Gene3D" id="2.10.70.10">
    <property type="entry name" value="Complement Module, domain 1"/>
    <property type="match status" value="1"/>
</dbReference>
<protein>
    <submittedName>
        <fullName evidence="6">Beta-microseminoprotein J1-like</fullName>
    </submittedName>
</protein>
<dbReference type="PANTHER" id="PTHR10500">
    <property type="entry name" value="BETA-MICROSEMINOPROTEIN"/>
    <property type="match status" value="1"/>
</dbReference>
<dbReference type="InParanoid" id="A0A6J3D9Z7"/>
<evidence type="ECO:0000256" key="4">
    <source>
        <dbReference type="ARBA" id="ARBA00023157"/>
    </source>
</evidence>
<evidence type="ECO:0000256" key="2">
    <source>
        <dbReference type="ARBA" id="ARBA00010352"/>
    </source>
</evidence>
<dbReference type="InterPro" id="IPR008735">
    <property type="entry name" value="PSP94"/>
</dbReference>
<dbReference type="RefSeq" id="XP_032047065.1">
    <property type="nucleotide sequence ID" value="XM_032191174.1"/>
</dbReference>
<dbReference type="GO" id="GO:0005576">
    <property type="term" value="C:extracellular region"/>
    <property type="evidence" value="ECO:0007669"/>
    <property type="project" value="UniProtKB-SubCell"/>
</dbReference>
<keyword evidence="3" id="KW-0964">Secreted</keyword>
<name>A0A6J3D9Z7_AYTFU</name>
<evidence type="ECO:0000256" key="3">
    <source>
        <dbReference type="ARBA" id="ARBA00022525"/>
    </source>
</evidence>
<keyword evidence="5" id="KW-1185">Reference proteome</keyword>
<reference evidence="6" key="1">
    <citation type="submission" date="2025-08" db="UniProtKB">
        <authorList>
            <consortium name="RefSeq"/>
        </authorList>
    </citation>
    <scope>IDENTIFICATION</scope>
    <source>
        <tissue evidence="6">Lung</tissue>
    </source>
</reference>
<gene>
    <name evidence="6" type="primary">LOC116491310</name>
</gene>
<dbReference type="PANTHER" id="PTHR10500:SF7">
    <property type="entry name" value="BETA-MICROSEMINOPROTEIN"/>
    <property type="match status" value="1"/>
</dbReference>
<keyword evidence="4" id="KW-1015">Disulfide bond</keyword>
<dbReference type="Pfam" id="PF05825">
    <property type="entry name" value="PSP94"/>
    <property type="match status" value="1"/>
</dbReference>
<sequence length="170" mass="19180">MNVEEEGLKYIPCSGYFHRQCLDLPILYQAVPDFNTLERQTIFSNDALLHLNGFLIKTFLACLLVLSVSVKVSNAACYFEQLKPVNPGDEIKGCYDSKGELHEFGSEWKTADCFECSCSREGIDCCTIYSTPVGYDKEKCVSIFNKETCTYEVVEKNDHSKTCPVHEMVG</sequence>
<dbReference type="AlphaFoldDB" id="A0A6J3D9Z7"/>
<comment type="subcellular location">
    <subcellularLocation>
        <location evidence="1">Secreted</location>
    </subcellularLocation>
</comment>
<dbReference type="GeneID" id="116491310"/>
<evidence type="ECO:0000313" key="6">
    <source>
        <dbReference type="RefSeq" id="XP_032047065.1"/>
    </source>
</evidence>
<dbReference type="Proteomes" id="UP000504639">
    <property type="component" value="Chromosome 7"/>
</dbReference>